<dbReference type="HOGENOM" id="CLU_012494_13_1_11"/>
<dbReference type="SUPFAM" id="SSF53474">
    <property type="entry name" value="alpha/beta-Hydrolases"/>
    <property type="match status" value="1"/>
</dbReference>
<dbReference type="EMBL" id="CP002786">
    <property type="protein sequence ID" value="AEF40834.1"/>
    <property type="molecule type" value="Genomic_DNA"/>
</dbReference>
<dbReference type="STRING" id="443218.AS9A_2387"/>
<dbReference type="PROSITE" id="PS01174">
    <property type="entry name" value="LIPASE_GDXG_SER"/>
    <property type="match status" value="1"/>
</dbReference>
<dbReference type="PROSITE" id="PS01173">
    <property type="entry name" value="LIPASE_GDXG_HIS"/>
    <property type="match status" value="1"/>
</dbReference>
<accession>F6EEN4</accession>
<dbReference type="PANTHER" id="PTHR48081:SF30">
    <property type="entry name" value="ACETYL-HYDROLASE LIPR-RELATED"/>
    <property type="match status" value="1"/>
</dbReference>
<keyword evidence="2" id="KW-0378">Hydrolase</keyword>
<dbReference type="Proteomes" id="UP000009235">
    <property type="component" value="Chromosome"/>
</dbReference>
<dbReference type="InterPro" id="IPR029058">
    <property type="entry name" value="AB_hydrolase_fold"/>
</dbReference>
<dbReference type="Pfam" id="PF07859">
    <property type="entry name" value="Abhydrolase_3"/>
    <property type="match status" value="1"/>
</dbReference>
<dbReference type="RefSeq" id="WP_013807183.1">
    <property type="nucleotide sequence ID" value="NC_015564.1"/>
</dbReference>
<dbReference type="GO" id="GO:0004806">
    <property type="term" value="F:triacylglycerol lipase activity"/>
    <property type="evidence" value="ECO:0007669"/>
    <property type="project" value="TreeGrafter"/>
</dbReference>
<comment type="similarity">
    <text evidence="1">Belongs to the 'GDXG' lipolytic enzyme family.</text>
</comment>
<reference evidence="5 6" key="1">
    <citation type="journal article" date="2011" name="J. Bacteriol.">
        <title>Complete genome sequence of Amycolicicoccus subflavus DQS3-9A1T, an actinomycete isolated from crude oil-polluted soil.</title>
        <authorList>
            <person name="Cai M."/>
            <person name="Chen W.M."/>
            <person name="Nie Y."/>
            <person name="Chi C.Q."/>
            <person name="Wang Y.N."/>
            <person name="Tang Y.Q."/>
            <person name="Li G.Y."/>
            <person name="Wu X.L."/>
        </authorList>
    </citation>
    <scope>NUCLEOTIDE SEQUENCE [LARGE SCALE GENOMIC DNA]</scope>
    <source>
        <strain evidence="6">DSM 45089 / DQS3-9A1</strain>
    </source>
</reference>
<evidence type="ECO:0000256" key="1">
    <source>
        <dbReference type="ARBA" id="ARBA00010515"/>
    </source>
</evidence>
<organism evidence="5 6">
    <name type="scientific">Hoyosella subflava (strain DSM 45089 / JCM 17490 / NBRC 109087 / DQS3-9A1)</name>
    <name type="common">Amycolicicoccus subflavus</name>
    <dbReference type="NCBI Taxonomy" id="443218"/>
    <lineage>
        <taxon>Bacteria</taxon>
        <taxon>Bacillati</taxon>
        <taxon>Actinomycetota</taxon>
        <taxon>Actinomycetes</taxon>
        <taxon>Mycobacteriales</taxon>
        <taxon>Hoyosellaceae</taxon>
        <taxon>Hoyosella</taxon>
    </lineage>
</organism>
<protein>
    <recommendedName>
        <fullName evidence="4">Alpha/beta hydrolase fold-3 domain-containing protein</fullName>
    </recommendedName>
</protein>
<dbReference type="InterPro" id="IPR013094">
    <property type="entry name" value="AB_hydrolase_3"/>
</dbReference>
<feature type="active site" evidence="3">
    <location>
        <position position="146"/>
    </location>
</feature>
<dbReference type="KEGG" id="asd:AS9A_2387"/>
<evidence type="ECO:0000256" key="2">
    <source>
        <dbReference type="ARBA" id="ARBA00022801"/>
    </source>
</evidence>
<dbReference type="InterPro" id="IPR033140">
    <property type="entry name" value="Lipase_GDXG_put_SER_AS"/>
</dbReference>
<gene>
    <name evidence="5" type="ordered locus">AS9A_2387</name>
</gene>
<proteinExistence type="inferred from homology"/>
<evidence type="ECO:0000313" key="6">
    <source>
        <dbReference type="Proteomes" id="UP000009235"/>
    </source>
</evidence>
<evidence type="ECO:0000259" key="4">
    <source>
        <dbReference type="Pfam" id="PF07859"/>
    </source>
</evidence>
<evidence type="ECO:0000313" key="5">
    <source>
        <dbReference type="EMBL" id="AEF40834.1"/>
    </source>
</evidence>
<dbReference type="AlphaFoldDB" id="F6EEN4"/>
<dbReference type="PANTHER" id="PTHR48081">
    <property type="entry name" value="AB HYDROLASE SUPERFAMILY PROTEIN C4A8.06C"/>
    <property type="match status" value="1"/>
</dbReference>
<evidence type="ECO:0000256" key="3">
    <source>
        <dbReference type="PROSITE-ProRule" id="PRU10038"/>
    </source>
</evidence>
<feature type="domain" description="Alpha/beta hydrolase fold-3" evidence="4">
    <location>
        <begin position="72"/>
        <end position="271"/>
    </location>
</feature>
<dbReference type="InterPro" id="IPR050300">
    <property type="entry name" value="GDXG_lipolytic_enzyme"/>
</dbReference>
<name>F6EEN4_HOYSD</name>
<dbReference type="InterPro" id="IPR002168">
    <property type="entry name" value="Lipase_GDXG_HIS_AS"/>
</dbReference>
<keyword evidence="6" id="KW-1185">Reference proteome</keyword>
<dbReference type="Gene3D" id="3.40.50.1820">
    <property type="entry name" value="alpha/beta hydrolase"/>
    <property type="match status" value="1"/>
</dbReference>
<dbReference type="eggNOG" id="COG0657">
    <property type="taxonomic scope" value="Bacteria"/>
</dbReference>
<sequence>MTLARQMMRLVVRGVVRPTLSPSVPVELQRAVLDIAGRVAKMPQGTQVDRISLHGCPAERVKTPGADAQRAVLYLHGGGYTVGSPRTHRALAAHLSAAARMPVYLADYRLAPEHPYPAALEDALSAYKALLQRGIAPGRIAVAGDSAGAGLALALCITLRDEGIPAPAGIALISPWVDLTLTGVRDDNRDPMLRTAWLRSCAARYGGVTERLTDPALSPMYAGLSGLPPVLVHAGSDEILGPDIDRFVELVRNAGGAIRQRIFAGLWHVAHLHAGLVAECTDATHEVGLFLGPATTRGRSDIYHL</sequence>